<dbReference type="EMBL" id="DUHE01000052">
    <property type="protein sequence ID" value="HII83572.1"/>
    <property type="molecule type" value="Genomic_DNA"/>
</dbReference>
<evidence type="ECO:0000313" key="3">
    <source>
        <dbReference type="Proteomes" id="UP000586031"/>
    </source>
</evidence>
<evidence type="ECO:0000313" key="2">
    <source>
        <dbReference type="EMBL" id="HII83572.1"/>
    </source>
</evidence>
<sequence length="96" mass="9953">METKIALIFVILLILGAVGINKIIQDSNANSTQNNQINTGNSQLNNQINQQTTPNSPSINGPDSGAPSGGINNGRVDSSGDAINSTPNSGSNLEYK</sequence>
<proteinExistence type="predicted"/>
<evidence type="ECO:0000256" key="1">
    <source>
        <dbReference type="SAM" id="MobiDB-lite"/>
    </source>
</evidence>
<dbReference type="Proteomes" id="UP000586031">
    <property type="component" value="Unassembled WGS sequence"/>
</dbReference>
<feature type="compositionally biased region" description="Polar residues" evidence="1">
    <location>
        <begin position="30"/>
        <end position="61"/>
    </location>
</feature>
<feature type="compositionally biased region" description="Polar residues" evidence="1">
    <location>
        <begin position="81"/>
        <end position="96"/>
    </location>
</feature>
<reference evidence="3" key="1">
    <citation type="journal article" date="2020" name="bioRxiv">
        <title>A rank-normalized archaeal taxonomy based on genome phylogeny resolves widespread incomplete and uneven classifications.</title>
        <authorList>
            <person name="Rinke C."/>
            <person name="Chuvochina M."/>
            <person name="Mussig A.J."/>
            <person name="Chaumeil P.-A."/>
            <person name="Waite D.W."/>
            <person name="Whitman W.B."/>
            <person name="Parks D.H."/>
            <person name="Hugenholtz P."/>
        </authorList>
    </citation>
    <scope>NUCLEOTIDE SEQUENCE [LARGE SCALE GENOMIC DNA]</scope>
</reference>
<name>A0A7J4TJ44_9EURY</name>
<protein>
    <submittedName>
        <fullName evidence="2">Uncharacterized protein</fullName>
    </submittedName>
</protein>
<comment type="caution">
    <text evidence="2">The sequence shown here is derived from an EMBL/GenBank/DDBJ whole genome shotgun (WGS) entry which is preliminary data.</text>
</comment>
<organism evidence="2 3">
    <name type="scientific">Methanobacterium subterraneum</name>
    <dbReference type="NCBI Taxonomy" id="59277"/>
    <lineage>
        <taxon>Archaea</taxon>
        <taxon>Methanobacteriati</taxon>
        <taxon>Methanobacteriota</taxon>
        <taxon>Methanomada group</taxon>
        <taxon>Methanobacteria</taxon>
        <taxon>Methanobacteriales</taxon>
        <taxon>Methanobacteriaceae</taxon>
        <taxon>Methanobacterium</taxon>
    </lineage>
</organism>
<accession>A0A7J4TJ44</accession>
<feature type="region of interest" description="Disordered" evidence="1">
    <location>
        <begin position="30"/>
        <end position="96"/>
    </location>
</feature>
<dbReference type="AlphaFoldDB" id="A0A7J4TJ44"/>
<gene>
    <name evidence="2" type="ORF">HA271_01745</name>
</gene>